<evidence type="ECO:0000313" key="2">
    <source>
        <dbReference type="EMBL" id="CCA17412.1"/>
    </source>
</evidence>
<feature type="chain" id="PRO_5003263353" evidence="1">
    <location>
        <begin position="30"/>
        <end position="186"/>
    </location>
</feature>
<evidence type="ECO:0000256" key="1">
    <source>
        <dbReference type="SAM" id="SignalP"/>
    </source>
</evidence>
<gene>
    <name evidence="2" type="primary">AlNc14C34G3087</name>
    <name evidence="2" type="ORF">ALNC14_035550</name>
</gene>
<organism evidence="2">
    <name type="scientific">Albugo laibachii Nc14</name>
    <dbReference type="NCBI Taxonomy" id="890382"/>
    <lineage>
        <taxon>Eukaryota</taxon>
        <taxon>Sar</taxon>
        <taxon>Stramenopiles</taxon>
        <taxon>Oomycota</taxon>
        <taxon>Peronosporomycetes</taxon>
        <taxon>Albuginales</taxon>
        <taxon>Albuginaceae</taxon>
        <taxon>Albugo</taxon>
    </lineage>
</organism>
<sequence>MKVSRLSASILISWILYPILCLAMKKANSDSIYSSRTHRRSHTSMSEDDCAKLLSYSENEASTSARKPRKILSLPKINTLMNAHDMLWVEQANSRPSAGAIWTSNVNRIPANAKASTCRARFVFISTPNVNRIAKVSKTSKRKANFVLISAPIVISTSKDTKTSICGKTFRIESTARSCRLVALQL</sequence>
<accession>F0W8F7</accession>
<reference evidence="2" key="2">
    <citation type="submission" date="2011-02" db="EMBL/GenBank/DDBJ databases">
        <authorList>
            <person name="MacLean D."/>
        </authorList>
    </citation>
    <scope>NUCLEOTIDE SEQUENCE</scope>
</reference>
<feature type="signal peptide" evidence="1">
    <location>
        <begin position="1"/>
        <end position="29"/>
    </location>
</feature>
<reference evidence="2" key="1">
    <citation type="journal article" date="2011" name="PLoS Biol.">
        <title>Gene gain and loss during evolution of obligate parasitism in the white rust pathogen of Arabidopsis thaliana.</title>
        <authorList>
            <person name="Kemen E."/>
            <person name="Gardiner A."/>
            <person name="Schultz-Larsen T."/>
            <person name="Kemen A.C."/>
            <person name="Balmuth A.L."/>
            <person name="Robert-Seilaniantz A."/>
            <person name="Bailey K."/>
            <person name="Holub E."/>
            <person name="Studholme D.J."/>
            <person name="Maclean D."/>
            <person name="Jones J.D."/>
        </authorList>
    </citation>
    <scope>NUCLEOTIDE SEQUENCE</scope>
</reference>
<dbReference type="EMBL" id="FR824079">
    <property type="protein sequence ID" value="CCA17412.1"/>
    <property type="molecule type" value="Genomic_DNA"/>
</dbReference>
<dbReference type="HOGENOM" id="CLU_1456960_0_0_1"/>
<name>F0W8F7_9STRA</name>
<proteinExistence type="predicted"/>
<protein>
    <submittedName>
        <fullName evidence="2">AlNc14C34G3087 protein</fullName>
    </submittedName>
</protein>
<keyword evidence="1" id="KW-0732">Signal</keyword>
<dbReference type="AlphaFoldDB" id="F0W8F7"/>